<dbReference type="EMBL" id="CM007905">
    <property type="protein sequence ID" value="OTF91506.1"/>
    <property type="molecule type" value="Genomic_DNA"/>
</dbReference>
<dbReference type="AlphaFoldDB" id="A0A251S036"/>
<organism evidence="1 2">
    <name type="scientific">Helianthus annuus</name>
    <name type="common">Common sunflower</name>
    <dbReference type="NCBI Taxonomy" id="4232"/>
    <lineage>
        <taxon>Eukaryota</taxon>
        <taxon>Viridiplantae</taxon>
        <taxon>Streptophyta</taxon>
        <taxon>Embryophyta</taxon>
        <taxon>Tracheophyta</taxon>
        <taxon>Spermatophyta</taxon>
        <taxon>Magnoliopsida</taxon>
        <taxon>eudicotyledons</taxon>
        <taxon>Gunneridae</taxon>
        <taxon>Pentapetalae</taxon>
        <taxon>asterids</taxon>
        <taxon>campanulids</taxon>
        <taxon>Asterales</taxon>
        <taxon>Asteraceae</taxon>
        <taxon>Asteroideae</taxon>
        <taxon>Heliantheae alliance</taxon>
        <taxon>Heliantheae</taxon>
        <taxon>Helianthus</taxon>
    </lineage>
</organism>
<dbReference type="Proteomes" id="UP000215914">
    <property type="component" value="Chromosome 16"/>
</dbReference>
<evidence type="ECO:0000313" key="2">
    <source>
        <dbReference type="Proteomes" id="UP000215914"/>
    </source>
</evidence>
<name>A0A251S036_HELAN</name>
<accession>A0A251S036</accession>
<keyword evidence="2" id="KW-1185">Reference proteome</keyword>
<evidence type="ECO:0000313" key="1">
    <source>
        <dbReference type="EMBL" id="OTF91506.1"/>
    </source>
</evidence>
<gene>
    <name evidence="1" type="ORF">HannXRQ_Chr16g0511491</name>
</gene>
<proteinExistence type="predicted"/>
<reference evidence="2" key="1">
    <citation type="journal article" date="2017" name="Nature">
        <title>The sunflower genome provides insights into oil metabolism, flowering and Asterid evolution.</title>
        <authorList>
            <person name="Badouin H."/>
            <person name="Gouzy J."/>
            <person name="Grassa C.J."/>
            <person name="Murat F."/>
            <person name="Staton S.E."/>
            <person name="Cottret L."/>
            <person name="Lelandais-Briere C."/>
            <person name="Owens G.L."/>
            <person name="Carrere S."/>
            <person name="Mayjonade B."/>
            <person name="Legrand L."/>
            <person name="Gill N."/>
            <person name="Kane N.C."/>
            <person name="Bowers J.E."/>
            <person name="Hubner S."/>
            <person name="Bellec A."/>
            <person name="Berard A."/>
            <person name="Berges H."/>
            <person name="Blanchet N."/>
            <person name="Boniface M.C."/>
            <person name="Brunel D."/>
            <person name="Catrice O."/>
            <person name="Chaidir N."/>
            <person name="Claudel C."/>
            <person name="Donnadieu C."/>
            <person name="Faraut T."/>
            <person name="Fievet G."/>
            <person name="Helmstetter N."/>
            <person name="King M."/>
            <person name="Knapp S.J."/>
            <person name="Lai Z."/>
            <person name="Le Paslier M.C."/>
            <person name="Lippi Y."/>
            <person name="Lorenzon L."/>
            <person name="Mandel J.R."/>
            <person name="Marage G."/>
            <person name="Marchand G."/>
            <person name="Marquand E."/>
            <person name="Bret-Mestries E."/>
            <person name="Morien E."/>
            <person name="Nambeesan S."/>
            <person name="Nguyen T."/>
            <person name="Pegot-Espagnet P."/>
            <person name="Pouilly N."/>
            <person name="Raftis F."/>
            <person name="Sallet E."/>
            <person name="Schiex T."/>
            <person name="Thomas J."/>
            <person name="Vandecasteele C."/>
            <person name="Vares D."/>
            <person name="Vear F."/>
            <person name="Vautrin S."/>
            <person name="Crespi M."/>
            <person name="Mangin B."/>
            <person name="Burke J.M."/>
            <person name="Salse J."/>
            <person name="Munos S."/>
            <person name="Vincourt P."/>
            <person name="Rieseberg L.H."/>
            <person name="Langlade N.B."/>
        </authorList>
    </citation>
    <scope>NUCLEOTIDE SEQUENCE [LARGE SCALE GENOMIC DNA]</scope>
    <source>
        <strain evidence="2">cv. SF193</strain>
    </source>
</reference>
<sequence length="137" mass="15830">MELARETYTEKRRDNRGCRDLLFPPSVLSTTVQASATPPRRASYATFDLRDFLQAPALAYSFNGTVDELGLQRTLVIDHLEELERLLNGISVLKEPVCGDYNKTHSWIMVSAYKRRQLKFHMKIIHQRSLKDCTSRD</sequence>
<protein>
    <submittedName>
        <fullName evidence="1">Uncharacterized protein</fullName>
    </submittedName>
</protein>
<dbReference type="InParanoid" id="A0A251S036"/>